<reference evidence="6" key="1">
    <citation type="journal article" date="2019" name="bioRxiv">
        <title>The Genome of the Zebra Mussel, Dreissena polymorpha: A Resource for Invasive Species Research.</title>
        <authorList>
            <person name="McCartney M.A."/>
            <person name="Auch B."/>
            <person name="Kono T."/>
            <person name="Mallez S."/>
            <person name="Zhang Y."/>
            <person name="Obille A."/>
            <person name="Becker A."/>
            <person name="Abrahante J.E."/>
            <person name="Garbe J."/>
            <person name="Badalamenti J.P."/>
            <person name="Herman A."/>
            <person name="Mangelson H."/>
            <person name="Liachko I."/>
            <person name="Sullivan S."/>
            <person name="Sone E.D."/>
            <person name="Koren S."/>
            <person name="Silverstein K.A.T."/>
            <person name="Beckman K.B."/>
            <person name="Gohl D.M."/>
        </authorList>
    </citation>
    <scope>NUCLEOTIDE SEQUENCE</scope>
    <source>
        <strain evidence="6">Duluth1</strain>
        <tissue evidence="6">Whole animal</tissue>
    </source>
</reference>
<feature type="repeat" description="NHL" evidence="3">
    <location>
        <begin position="322"/>
        <end position="351"/>
    </location>
</feature>
<evidence type="ECO:0000256" key="3">
    <source>
        <dbReference type="PROSITE-ProRule" id="PRU00504"/>
    </source>
</evidence>
<evidence type="ECO:0000256" key="2">
    <source>
        <dbReference type="PROSITE-ProRule" id="PRU00024"/>
    </source>
</evidence>
<reference evidence="6" key="2">
    <citation type="submission" date="2020-11" db="EMBL/GenBank/DDBJ databases">
        <authorList>
            <person name="McCartney M.A."/>
            <person name="Auch B."/>
            <person name="Kono T."/>
            <person name="Mallez S."/>
            <person name="Becker A."/>
            <person name="Gohl D.M."/>
            <person name="Silverstein K.A.T."/>
            <person name="Koren S."/>
            <person name="Bechman K.B."/>
            <person name="Herman A."/>
            <person name="Abrahante J.E."/>
            <person name="Garbe J."/>
        </authorList>
    </citation>
    <scope>NUCLEOTIDE SEQUENCE</scope>
    <source>
        <strain evidence="6">Duluth1</strain>
        <tissue evidence="6">Whole animal</tissue>
    </source>
</reference>
<feature type="domain" description="B box-type" evidence="5">
    <location>
        <begin position="15"/>
        <end position="59"/>
    </location>
</feature>
<dbReference type="InterPro" id="IPR011042">
    <property type="entry name" value="6-blade_b-propeller_TolB-like"/>
</dbReference>
<name>A0A9D3Y5R1_DREPO</name>
<keyword evidence="1" id="KW-0677">Repeat</keyword>
<dbReference type="InterPro" id="IPR047153">
    <property type="entry name" value="TRIM45/56/19-like"/>
</dbReference>
<gene>
    <name evidence="6" type="ORF">DPMN_081081</name>
</gene>
<dbReference type="Pfam" id="PF00643">
    <property type="entry name" value="zf-B_box"/>
    <property type="match status" value="1"/>
</dbReference>
<feature type="domain" description="B box-type" evidence="5">
    <location>
        <begin position="77"/>
        <end position="121"/>
    </location>
</feature>
<keyword evidence="2" id="KW-0862">Zinc</keyword>
<comment type="caution">
    <text evidence="6">The sequence shown here is derived from an EMBL/GenBank/DDBJ whole genome shotgun (WGS) entry which is preliminary data.</text>
</comment>
<protein>
    <recommendedName>
        <fullName evidence="5">B box-type domain-containing protein</fullName>
    </recommendedName>
</protein>
<dbReference type="InterPro" id="IPR001258">
    <property type="entry name" value="NHL_repeat"/>
</dbReference>
<sequence length="562" mass="63021">MATSVGSVHSSSDLVKDYVCFACECKNLEESADYFCETCMKFFCGKCIYQHDQLYTTHSKYGRGETKKWPLPKKIEDLLLKCDVHKDKKLKMFCQDHSQLCCTDCFLLDHRQCTNVKLISESVNKMSVDMQQLSSNLQTILDELNKFKSSQEVSIQSVEVSYSEKLQEIRDLRKKLNATLDALENTTLKELDELRTTLQAALKKDVENCSRLKDELKQLSEAVQGLCEKSKKEMEFIASRKCLDKLQESESYLKENSVKMQSSIIFKANIDIEKYLSQQTSLGKFVESKPSLTLKISPNQILTVKSKSEYSVRMSSDTKKTCLISGICCLPSGLVIVTDSYNYKVKLFDQQYNMTSHCDVTGNPDSICQITSSEVAVAVASDVQFISVSNGQLVNGRKFQLQHAALSIGHHQGALYITSGTALYHYTLTGSLVKKLYEDASRSITVWKCAVSPAGDRIYVTNPSQHKLITFATDGTLISTFKDPELKYPWVVHVTPSGQVLVCGTNSHTVIQVNHEGSKRLATLVSNKDGVSSPISVCYNTNTHQILVGLHRLDKIKVLELQ</sequence>
<organism evidence="6 7">
    <name type="scientific">Dreissena polymorpha</name>
    <name type="common">Zebra mussel</name>
    <name type="synonym">Mytilus polymorpha</name>
    <dbReference type="NCBI Taxonomy" id="45954"/>
    <lineage>
        <taxon>Eukaryota</taxon>
        <taxon>Metazoa</taxon>
        <taxon>Spiralia</taxon>
        <taxon>Lophotrochozoa</taxon>
        <taxon>Mollusca</taxon>
        <taxon>Bivalvia</taxon>
        <taxon>Autobranchia</taxon>
        <taxon>Heteroconchia</taxon>
        <taxon>Euheterodonta</taxon>
        <taxon>Imparidentia</taxon>
        <taxon>Neoheterodontei</taxon>
        <taxon>Myida</taxon>
        <taxon>Dreissenoidea</taxon>
        <taxon>Dreissenidae</taxon>
        <taxon>Dreissena</taxon>
    </lineage>
</organism>
<feature type="coiled-coil region" evidence="4">
    <location>
        <begin position="130"/>
        <end position="229"/>
    </location>
</feature>
<accession>A0A9D3Y5R1</accession>
<dbReference type="EMBL" id="JAIWYP010000016">
    <property type="protein sequence ID" value="KAH3693642.1"/>
    <property type="molecule type" value="Genomic_DNA"/>
</dbReference>
<evidence type="ECO:0000313" key="6">
    <source>
        <dbReference type="EMBL" id="KAH3693642.1"/>
    </source>
</evidence>
<keyword evidence="7" id="KW-1185">Reference proteome</keyword>
<dbReference type="GO" id="GO:0061630">
    <property type="term" value="F:ubiquitin protein ligase activity"/>
    <property type="evidence" value="ECO:0007669"/>
    <property type="project" value="TreeGrafter"/>
</dbReference>
<dbReference type="Gene3D" id="2.120.10.30">
    <property type="entry name" value="TolB, C-terminal domain"/>
    <property type="match status" value="1"/>
</dbReference>
<dbReference type="PROSITE" id="PS50119">
    <property type="entry name" value="ZF_BBOX"/>
    <property type="match status" value="2"/>
</dbReference>
<dbReference type="Gene3D" id="3.30.160.60">
    <property type="entry name" value="Classic Zinc Finger"/>
    <property type="match status" value="1"/>
</dbReference>
<dbReference type="GO" id="GO:0008270">
    <property type="term" value="F:zinc ion binding"/>
    <property type="evidence" value="ECO:0007669"/>
    <property type="project" value="UniProtKB-KW"/>
</dbReference>
<evidence type="ECO:0000256" key="4">
    <source>
        <dbReference type="SAM" id="Coils"/>
    </source>
</evidence>
<dbReference type="PROSITE" id="PS51125">
    <property type="entry name" value="NHL"/>
    <property type="match status" value="1"/>
</dbReference>
<evidence type="ECO:0000259" key="5">
    <source>
        <dbReference type="PROSITE" id="PS50119"/>
    </source>
</evidence>
<keyword evidence="4" id="KW-0175">Coiled coil</keyword>
<dbReference type="Proteomes" id="UP000828390">
    <property type="component" value="Unassembled WGS sequence"/>
</dbReference>
<dbReference type="PANTHER" id="PTHR25462:SF296">
    <property type="entry name" value="MEIOTIC P26, ISOFORM F"/>
    <property type="match status" value="1"/>
</dbReference>
<proteinExistence type="predicted"/>
<evidence type="ECO:0000256" key="1">
    <source>
        <dbReference type="ARBA" id="ARBA00022737"/>
    </source>
</evidence>
<dbReference type="PANTHER" id="PTHR25462">
    <property type="entry name" value="BONUS, ISOFORM C-RELATED"/>
    <property type="match status" value="1"/>
</dbReference>
<dbReference type="InterPro" id="IPR000315">
    <property type="entry name" value="Znf_B-box"/>
</dbReference>
<evidence type="ECO:0000313" key="7">
    <source>
        <dbReference type="Proteomes" id="UP000828390"/>
    </source>
</evidence>
<keyword evidence="2" id="KW-0479">Metal-binding</keyword>
<keyword evidence="2" id="KW-0863">Zinc-finger</keyword>
<dbReference type="CDD" id="cd19756">
    <property type="entry name" value="Bbox2"/>
    <property type="match status" value="1"/>
</dbReference>
<dbReference type="SUPFAM" id="SSF57845">
    <property type="entry name" value="B-box zinc-binding domain"/>
    <property type="match status" value="1"/>
</dbReference>
<dbReference type="AlphaFoldDB" id="A0A9D3Y5R1"/>
<dbReference type="OrthoDB" id="10246582at2759"/>
<dbReference type="SUPFAM" id="SSF101898">
    <property type="entry name" value="NHL repeat"/>
    <property type="match status" value="1"/>
</dbReference>